<dbReference type="SMART" id="SM00231">
    <property type="entry name" value="FA58C"/>
    <property type="match status" value="1"/>
</dbReference>
<evidence type="ECO:0000259" key="8">
    <source>
        <dbReference type="PROSITE" id="PS50022"/>
    </source>
</evidence>
<dbReference type="Pfam" id="PF00754">
    <property type="entry name" value="F5_F8_type_C"/>
    <property type="match status" value="1"/>
</dbReference>
<dbReference type="PANTHER" id="PTHR46806">
    <property type="entry name" value="F5/8 TYPE C DOMAIN-CONTAINING PROTEIN"/>
    <property type="match status" value="1"/>
</dbReference>
<dbReference type="EMBL" id="CAWYQH010000068">
    <property type="protein sequence ID" value="CAK8680059.1"/>
    <property type="molecule type" value="Genomic_DNA"/>
</dbReference>
<name>A0ABP0FNH7_CLALP</name>
<dbReference type="Proteomes" id="UP001642483">
    <property type="component" value="Unassembled WGS sequence"/>
</dbReference>
<evidence type="ECO:0000256" key="1">
    <source>
        <dbReference type="ARBA" id="ARBA00004184"/>
    </source>
</evidence>
<keyword evidence="6" id="KW-1015">Disulfide bond</keyword>
<gene>
    <name evidence="9" type="ORF">CVLEPA_LOCUS10347</name>
</gene>
<keyword evidence="10" id="KW-1185">Reference proteome</keyword>
<sequence>MLASTALFCLMFIQTGSAENEPIMTCEIFSQLLNNCEESQLPSVPPIIANLPCQCEDQGRFCTTGLADGRVQASSISASSSLSTSYEPQFARLNIPVTGWAPNAVADSWLEVHLHVPIRITGIITQGCFNTNYWVTRFKISYGDSTDNMEFVQQFNDDLVFNGNDDRSLPRANHFPEPITAEYIRFWPIFWSSRPCVRLEYMTCDSLRV</sequence>
<evidence type="ECO:0000256" key="3">
    <source>
        <dbReference type="ARBA" id="ARBA00022525"/>
    </source>
</evidence>
<protein>
    <recommendedName>
        <fullName evidence="8">F5/8 type C domain-containing protein</fullName>
    </recommendedName>
</protein>
<dbReference type="PROSITE" id="PS50022">
    <property type="entry name" value="FA58C_3"/>
    <property type="match status" value="1"/>
</dbReference>
<dbReference type="InterPro" id="IPR050633">
    <property type="entry name" value="Neuropilin_MCO_CoagFactor"/>
</dbReference>
<evidence type="ECO:0000256" key="6">
    <source>
        <dbReference type="ARBA" id="ARBA00023157"/>
    </source>
</evidence>
<evidence type="ECO:0000256" key="7">
    <source>
        <dbReference type="SAM" id="SignalP"/>
    </source>
</evidence>
<feature type="signal peptide" evidence="7">
    <location>
        <begin position="1"/>
        <end position="18"/>
    </location>
</feature>
<evidence type="ECO:0000256" key="2">
    <source>
        <dbReference type="ARBA" id="ARBA00004613"/>
    </source>
</evidence>
<keyword evidence="4" id="KW-0130">Cell adhesion</keyword>
<evidence type="ECO:0000313" key="9">
    <source>
        <dbReference type="EMBL" id="CAK8680059.1"/>
    </source>
</evidence>
<keyword evidence="7" id="KW-0732">Signal</keyword>
<comment type="caution">
    <text evidence="9">The sequence shown here is derived from an EMBL/GenBank/DDBJ whole genome shotgun (WGS) entry which is preliminary data.</text>
</comment>
<proteinExistence type="predicted"/>
<organism evidence="9 10">
    <name type="scientific">Clavelina lepadiformis</name>
    <name type="common">Light-bulb sea squirt</name>
    <name type="synonym">Ascidia lepadiformis</name>
    <dbReference type="NCBI Taxonomy" id="159417"/>
    <lineage>
        <taxon>Eukaryota</taxon>
        <taxon>Metazoa</taxon>
        <taxon>Chordata</taxon>
        <taxon>Tunicata</taxon>
        <taxon>Ascidiacea</taxon>
        <taxon>Aplousobranchia</taxon>
        <taxon>Clavelinidae</taxon>
        <taxon>Clavelina</taxon>
    </lineage>
</organism>
<dbReference type="Gene3D" id="2.60.120.260">
    <property type="entry name" value="Galactose-binding domain-like"/>
    <property type="match status" value="1"/>
</dbReference>
<reference evidence="9 10" key="1">
    <citation type="submission" date="2024-02" db="EMBL/GenBank/DDBJ databases">
        <authorList>
            <person name="Daric V."/>
            <person name="Darras S."/>
        </authorList>
    </citation>
    <scope>NUCLEOTIDE SEQUENCE [LARGE SCALE GENOMIC DNA]</scope>
</reference>
<dbReference type="InterPro" id="IPR008979">
    <property type="entry name" value="Galactose-bd-like_sf"/>
</dbReference>
<evidence type="ECO:0000256" key="4">
    <source>
        <dbReference type="ARBA" id="ARBA00022889"/>
    </source>
</evidence>
<dbReference type="PANTHER" id="PTHR46806:SF5">
    <property type="entry name" value="F5_8 TYPE C DOMAIN-CONTAINING PROTEIN"/>
    <property type="match status" value="1"/>
</dbReference>
<dbReference type="SUPFAM" id="SSF49785">
    <property type="entry name" value="Galactose-binding domain-like"/>
    <property type="match status" value="1"/>
</dbReference>
<accession>A0ABP0FNH7</accession>
<keyword evidence="5" id="KW-0472">Membrane</keyword>
<keyword evidence="3" id="KW-0964">Secreted</keyword>
<comment type="subcellular location">
    <subcellularLocation>
        <location evidence="1">Endomembrane system</location>
        <topology evidence="1">Peripheral membrane protein</topology>
    </subcellularLocation>
    <subcellularLocation>
        <location evidence="2">Secreted</location>
    </subcellularLocation>
</comment>
<dbReference type="InterPro" id="IPR000421">
    <property type="entry name" value="FA58C"/>
</dbReference>
<dbReference type="CDD" id="cd00057">
    <property type="entry name" value="FA58C"/>
    <property type="match status" value="1"/>
</dbReference>
<evidence type="ECO:0000256" key="5">
    <source>
        <dbReference type="ARBA" id="ARBA00023136"/>
    </source>
</evidence>
<feature type="chain" id="PRO_5047120945" description="F5/8 type C domain-containing protein" evidence="7">
    <location>
        <begin position="19"/>
        <end position="209"/>
    </location>
</feature>
<evidence type="ECO:0000313" key="10">
    <source>
        <dbReference type="Proteomes" id="UP001642483"/>
    </source>
</evidence>
<feature type="domain" description="F5/8 type C" evidence="8">
    <location>
        <begin position="59"/>
        <end position="204"/>
    </location>
</feature>